<evidence type="ECO:0000313" key="1">
    <source>
        <dbReference type="EMBL" id="MBP2412277.1"/>
    </source>
</evidence>
<evidence type="ECO:0000313" key="2">
    <source>
        <dbReference type="Proteomes" id="UP000711614"/>
    </source>
</evidence>
<reference evidence="1 2" key="1">
    <citation type="submission" date="2021-03" db="EMBL/GenBank/DDBJ databases">
        <title>Sequencing the genomes of 1000 actinobacteria strains.</title>
        <authorList>
            <person name="Klenk H.-P."/>
        </authorList>
    </citation>
    <scope>NUCLEOTIDE SEQUENCE [LARGE SCALE GENOMIC DNA]</scope>
    <source>
        <strain evidence="1 2">DSM 16005</strain>
    </source>
</reference>
<organism evidence="1 2">
    <name type="scientific">Arthrobacter stackebrandtii</name>
    <dbReference type="NCBI Taxonomy" id="272161"/>
    <lineage>
        <taxon>Bacteria</taxon>
        <taxon>Bacillati</taxon>
        <taxon>Actinomycetota</taxon>
        <taxon>Actinomycetes</taxon>
        <taxon>Micrococcales</taxon>
        <taxon>Micrococcaceae</taxon>
        <taxon>Arthrobacter</taxon>
    </lineage>
</organism>
<dbReference type="Proteomes" id="UP000711614">
    <property type="component" value="Unassembled WGS sequence"/>
</dbReference>
<dbReference type="EMBL" id="JAGIOI010000001">
    <property type="protein sequence ID" value="MBP2412277.1"/>
    <property type="molecule type" value="Genomic_DNA"/>
</dbReference>
<keyword evidence="2" id="KW-1185">Reference proteome</keyword>
<sequence length="136" mass="14839">MSQSQLFLSIDHRVVGVEVHAGDESAHDLMWEVSYGERDAEESARYALGWLHGAGEGVQVTVSVGALVVDTGIPYADEDFSRLFGASDACEALYEYARMAGSVAISLTRETLELPAYMPLVQVEPFPDDDDEQVPD</sequence>
<name>A0ABS4YU11_9MICC</name>
<dbReference type="RefSeq" id="WP_209678117.1">
    <property type="nucleotide sequence ID" value="NZ_JAGIOI010000001.1"/>
</dbReference>
<comment type="caution">
    <text evidence="1">The sequence shown here is derived from an EMBL/GenBank/DDBJ whole genome shotgun (WGS) entry which is preliminary data.</text>
</comment>
<proteinExistence type="predicted"/>
<gene>
    <name evidence="1" type="ORF">JOF48_001076</name>
</gene>
<accession>A0ABS4YU11</accession>
<protein>
    <submittedName>
        <fullName evidence="1">Uncharacterized protein</fullName>
    </submittedName>
</protein>